<evidence type="ECO:0000256" key="7">
    <source>
        <dbReference type="ARBA" id="ARBA00022723"/>
    </source>
</evidence>
<evidence type="ECO:0000256" key="2">
    <source>
        <dbReference type="ARBA" id="ARBA00004229"/>
    </source>
</evidence>
<feature type="domain" description="Lipoxygenase" evidence="21">
    <location>
        <begin position="261"/>
        <end position="954"/>
    </location>
</feature>
<accession>A0AAW1Y0A9</accession>
<dbReference type="InterPro" id="IPR042057">
    <property type="entry name" value="Lipoxy_PLAT/LH2"/>
</dbReference>
<dbReference type="FunFam" id="4.10.375.10:FF:000001">
    <property type="entry name" value="Lipoxygenase"/>
    <property type="match status" value="1"/>
</dbReference>
<dbReference type="CDD" id="cd01751">
    <property type="entry name" value="PLAT_LH2"/>
    <property type="match status" value="1"/>
</dbReference>
<evidence type="ECO:0000256" key="5">
    <source>
        <dbReference type="ARBA" id="ARBA00022528"/>
    </source>
</evidence>
<dbReference type="PRINTS" id="PR00468">
    <property type="entry name" value="PLTLPOXGNASE"/>
</dbReference>
<evidence type="ECO:0000256" key="6">
    <source>
        <dbReference type="ARBA" id="ARBA00022640"/>
    </source>
</evidence>
<dbReference type="InterPro" id="IPR036226">
    <property type="entry name" value="LipOase_C_sf"/>
</dbReference>
<comment type="cofactor">
    <cofactor evidence="1 17">
        <name>Fe cation</name>
        <dbReference type="ChEBI" id="CHEBI:24875"/>
    </cofactor>
</comment>
<sequence>MLKPRLLHQSQSLRLQYKPFIHGSSGSSTANSLPVWSIRPSFSNKNNHLRVGSIKNHSNNIEAVSSNNNTTSSITTRSPGPTTTTTTTTTTEVTEVVTENEDAVVEKDVEIVTTKEVVTEKFISVKATITVTLTVGGFLTNMGLTRGLDDIKDLLGQTLFMELLSAHLDPKTGLEKEPVTGFAHRSHREQGEIIYETDFKVPLDFGEVGAVLIENEHHKEMFLKDIVLDGLPNSPVRLSCNSWLHSKYDNPAKRIFFTNKSYLPSQTPSAMVRLREEELVTLRGNGQGERKRFERIYDYDVYNDLGNPDSSLKLTRTVLGGSEEFPYPRRCRTGRPMSEADKYSEKRSSNVYVPRDEAFSEIKQLQFSAKTVYAVLHAIVPSLETAIADTDLGFPLFTSIDSLYSEGISLPPIKEQGVLQSILPRLVNALASGDDVLRFVPPETMNRDKFFWFRDEEFARQTLAGLNPYSIKLVTEWPLKSELDPDVYGPPESAITSEMIEQEIKGFATIKEAIREKKLYILDYHDLFLPYVSKVREIEGTTLYGSRTLFFLTPEGTLRPLVIELTRPPIDGKPQWKQAFQPSWNATGVWLWRIAKAHVLAHDSGYHQLVTHWLRTHCVTEPYIIATNRQLSVMHPIYRLLHPHFRYTMEINALAREALINAGGIIETSFSPGKYSMELCSIAYAKEWRFDQEALPADLIRRGMAVEDPTAPHGLRLSIQDYPFANDGLLLWDAIKQWVTDYVNHYYADSTLIQTDPELQEWWTEIRTVGHGDKKDEPWWPNLNTPQDLIDIITTIVWVTSGHHAAVNFGQYVYAGYFPNRPTIARTNVPTEDPDNEAWEMFLKKPENALLQCFPSQIQATSVMAVLDILSCHSPDEEYMGEKMEEAWDEDEVIKAAFERFKGRLIMLEGIIDDRNANFELKNRNGAGVVPYELLKPFSEPGVTGKGVPYSISI</sequence>
<dbReference type="GO" id="GO:0031408">
    <property type="term" value="P:oxylipin biosynthetic process"/>
    <property type="evidence" value="ECO:0007669"/>
    <property type="project" value="UniProtKB-UniRule"/>
</dbReference>
<reference evidence="22 23" key="1">
    <citation type="journal article" date="2023" name="G3 (Bethesda)">
        <title>A chromosome-length genome assembly and annotation of blackberry (Rubus argutus, cv. 'Hillquist').</title>
        <authorList>
            <person name="Bruna T."/>
            <person name="Aryal R."/>
            <person name="Dudchenko O."/>
            <person name="Sargent D.J."/>
            <person name="Mead D."/>
            <person name="Buti M."/>
            <person name="Cavallini A."/>
            <person name="Hytonen T."/>
            <person name="Andres J."/>
            <person name="Pham M."/>
            <person name="Weisz D."/>
            <person name="Mascagni F."/>
            <person name="Usai G."/>
            <person name="Natali L."/>
            <person name="Bassil N."/>
            <person name="Fernandez G.E."/>
            <person name="Lomsadze A."/>
            <person name="Armour M."/>
            <person name="Olukolu B."/>
            <person name="Poorten T."/>
            <person name="Britton C."/>
            <person name="Davik J."/>
            <person name="Ashrafi H."/>
            <person name="Aiden E.L."/>
            <person name="Borodovsky M."/>
            <person name="Worthington M."/>
        </authorList>
    </citation>
    <scope>NUCLEOTIDE SEQUENCE [LARGE SCALE GENOMIC DNA]</scope>
    <source>
        <strain evidence="22">PI 553951</strain>
    </source>
</reference>
<keyword evidence="14" id="KW-0443">Lipid metabolism</keyword>
<dbReference type="GO" id="GO:0009507">
    <property type="term" value="C:chloroplast"/>
    <property type="evidence" value="ECO:0007669"/>
    <property type="project" value="UniProtKB-SubCell"/>
</dbReference>
<keyword evidence="15 18" id="KW-0275">Fatty acid biosynthesis</keyword>
<keyword evidence="4 18" id="KW-0444">Lipid biosynthesis</keyword>
<dbReference type="Proteomes" id="UP001457282">
    <property type="component" value="Unassembled WGS sequence"/>
</dbReference>
<dbReference type="Gene3D" id="1.20.245.10">
    <property type="entry name" value="Lipoxygenase-1, Domain 5"/>
    <property type="match status" value="1"/>
</dbReference>
<dbReference type="GO" id="GO:0046872">
    <property type="term" value="F:metal ion binding"/>
    <property type="evidence" value="ECO:0007669"/>
    <property type="project" value="UniProtKB-UniRule"/>
</dbReference>
<evidence type="ECO:0000256" key="3">
    <source>
        <dbReference type="ARBA" id="ARBA00009419"/>
    </source>
</evidence>
<dbReference type="InterPro" id="IPR001246">
    <property type="entry name" value="LipOase_plant"/>
</dbReference>
<evidence type="ECO:0000256" key="12">
    <source>
        <dbReference type="ARBA" id="ARBA00023002"/>
    </source>
</evidence>
<feature type="region of interest" description="Disordered" evidence="19">
    <location>
        <begin position="65"/>
        <end position="89"/>
    </location>
</feature>
<evidence type="ECO:0000256" key="17">
    <source>
        <dbReference type="RuleBase" id="RU003974"/>
    </source>
</evidence>
<feature type="domain" description="PLAT" evidence="20">
    <location>
        <begin position="127"/>
        <end position="258"/>
    </location>
</feature>
<keyword evidence="12 17" id="KW-0560">Oxidoreductase</keyword>
<dbReference type="PRINTS" id="PR00087">
    <property type="entry name" value="LIPOXYGENASE"/>
</dbReference>
<dbReference type="InterPro" id="IPR027433">
    <property type="entry name" value="Lipoxygenase_dom_3"/>
</dbReference>
<dbReference type="EMBL" id="JBEDUW010000003">
    <property type="protein sequence ID" value="KAK9941282.1"/>
    <property type="molecule type" value="Genomic_DNA"/>
</dbReference>
<proteinExistence type="inferred from homology"/>
<dbReference type="SMART" id="SM00308">
    <property type="entry name" value="LH2"/>
    <property type="match status" value="1"/>
</dbReference>
<evidence type="ECO:0000256" key="18">
    <source>
        <dbReference type="RuleBase" id="RU003975"/>
    </source>
</evidence>
<evidence type="ECO:0000259" key="20">
    <source>
        <dbReference type="PROSITE" id="PS50095"/>
    </source>
</evidence>
<evidence type="ECO:0000256" key="19">
    <source>
        <dbReference type="SAM" id="MobiDB-lite"/>
    </source>
</evidence>
<dbReference type="PANTHER" id="PTHR11771">
    <property type="entry name" value="LIPOXYGENASE"/>
    <property type="match status" value="1"/>
</dbReference>
<keyword evidence="8 18" id="KW-0925">Oxylipin biosynthesis</keyword>
<dbReference type="Gene3D" id="4.10.372.10">
    <property type="entry name" value="Lipoxygenase-1, Domain 3"/>
    <property type="match status" value="1"/>
</dbReference>
<evidence type="ECO:0000256" key="9">
    <source>
        <dbReference type="ARBA" id="ARBA00022832"/>
    </source>
</evidence>
<organism evidence="22 23">
    <name type="scientific">Rubus argutus</name>
    <name type="common">Southern blackberry</name>
    <dbReference type="NCBI Taxonomy" id="59490"/>
    <lineage>
        <taxon>Eukaryota</taxon>
        <taxon>Viridiplantae</taxon>
        <taxon>Streptophyta</taxon>
        <taxon>Embryophyta</taxon>
        <taxon>Tracheophyta</taxon>
        <taxon>Spermatophyta</taxon>
        <taxon>Magnoliopsida</taxon>
        <taxon>eudicotyledons</taxon>
        <taxon>Gunneridae</taxon>
        <taxon>Pentapetalae</taxon>
        <taxon>rosids</taxon>
        <taxon>fabids</taxon>
        <taxon>Rosales</taxon>
        <taxon>Rosaceae</taxon>
        <taxon>Rosoideae</taxon>
        <taxon>Rosoideae incertae sedis</taxon>
        <taxon>Rubus</taxon>
    </lineage>
</organism>
<evidence type="ECO:0000313" key="23">
    <source>
        <dbReference type="Proteomes" id="UP001457282"/>
    </source>
</evidence>
<dbReference type="PROSITE" id="PS51393">
    <property type="entry name" value="LIPOXYGENASE_3"/>
    <property type="match status" value="1"/>
</dbReference>
<dbReference type="InterPro" id="IPR036392">
    <property type="entry name" value="PLAT/LH2_dom_sf"/>
</dbReference>
<dbReference type="PROSITE" id="PS00081">
    <property type="entry name" value="LIPOXYGENASE_2"/>
    <property type="match status" value="1"/>
</dbReference>
<dbReference type="GO" id="GO:0034440">
    <property type="term" value="P:lipid oxidation"/>
    <property type="evidence" value="ECO:0007669"/>
    <property type="project" value="InterPro"/>
</dbReference>
<keyword evidence="7 17" id="KW-0479">Metal-binding</keyword>
<evidence type="ECO:0000256" key="15">
    <source>
        <dbReference type="ARBA" id="ARBA00023160"/>
    </source>
</evidence>
<gene>
    <name evidence="22" type="ORF">M0R45_017894</name>
</gene>
<evidence type="ECO:0000259" key="21">
    <source>
        <dbReference type="PROSITE" id="PS51393"/>
    </source>
</evidence>
<dbReference type="Pfam" id="PF01477">
    <property type="entry name" value="PLAT"/>
    <property type="match status" value="1"/>
</dbReference>
<dbReference type="Gene3D" id="3.10.450.60">
    <property type="match status" value="1"/>
</dbReference>
<keyword evidence="23" id="KW-1185">Reference proteome</keyword>
<keyword evidence="9" id="KW-0276">Fatty acid metabolism</keyword>
<dbReference type="InterPro" id="IPR020833">
    <property type="entry name" value="LipOase_Fe_BS"/>
</dbReference>
<dbReference type="InterPro" id="IPR000907">
    <property type="entry name" value="LipOase"/>
</dbReference>
<dbReference type="FunFam" id="1.20.245.10:FF:000002">
    <property type="entry name" value="Lipoxygenase"/>
    <property type="match status" value="1"/>
</dbReference>
<evidence type="ECO:0000256" key="1">
    <source>
        <dbReference type="ARBA" id="ARBA00001962"/>
    </source>
</evidence>
<dbReference type="InterPro" id="IPR013819">
    <property type="entry name" value="LipOase_C"/>
</dbReference>
<dbReference type="PROSITE" id="PS00711">
    <property type="entry name" value="LIPOXYGENASE_1"/>
    <property type="match status" value="1"/>
</dbReference>
<evidence type="ECO:0000256" key="14">
    <source>
        <dbReference type="ARBA" id="ARBA00023098"/>
    </source>
</evidence>
<comment type="function">
    <text evidence="18">Plant lipoxygenase may be involved in a number of diverse aspects of plant physiology including growth and development, pest resistance, and senescence or responses to wounding.</text>
</comment>
<dbReference type="GO" id="GO:0016165">
    <property type="term" value="F:linoleate 13S-lipoxygenase activity"/>
    <property type="evidence" value="ECO:0007669"/>
    <property type="project" value="UniProtKB-ARBA"/>
</dbReference>
<dbReference type="GO" id="GO:0006633">
    <property type="term" value="P:fatty acid biosynthetic process"/>
    <property type="evidence" value="ECO:0007669"/>
    <property type="project" value="UniProtKB-KW"/>
</dbReference>
<dbReference type="InterPro" id="IPR020834">
    <property type="entry name" value="LipOase_CS"/>
</dbReference>
<name>A0AAW1Y0A9_RUBAR</name>
<evidence type="ECO:0000256" key="4">
    <source>
        <dbReference type="ARBA" id="ARBA00022516"/>
    </source>
</evidence>
<keyword evidence="10" id="KW-0809">Transit peptide</keyword>
<protein>
    <recommendedName>
        <fullName evidence="18">Lipoxygenase</fullName>
        <ecNumber evidence="18">1.13.11.-</ecNumber>
    </recommendedName>
</protein>
<dbReference type="PROSITE" id="PS50095">
    <property type="entry name" value="PLAT"/>
    <property type="match status" value="1"/>
</dbReference>
<keyword evidence="13 17" id="KW-0408">Iron</keyword>
<dbReference type="AlphaFoldDB" id="A0AAW1Y0A9"/>
<dbReference type="Gene3D" id="4.10.375.10">
    <property type="entry name" value="Lipoxygenase-1, Domain 2"/>
    <property type="match status" value="1"/>
</dbReference>
<dbReference type="Pfam" id="PF00305">
    <property type="entry name" value="Lipoxygenase"/>
    <property type="match status" value="1"/>
</dbReference>
<comment type="caution">
    <text evidence="22">The sequence shown here is derived from an EMBL/GenBank/DDBJ whole genome shotgun (WGS) entry which is preliminary data.</text>
</comment>
<dbReference type="EC" id="1.13.11.-" evidence="18"/>
<comment type="pathway">
    <text evidence="18">Lipid metabolism; oxylipin biosynthesis.</text>
</comment>
<comment type="subcellular location">
    <subcellularLocation>
        <location evidence="2">Plastid</location>
        <location evidence="2">Chloroplast</location>
    </subcellularLocation>
</comment>
<evidence type="ECO:0000313" key="22">
    <source>
        <dbReference type="EMBL" id="KAK9941282.1"/>
    </source>
</evidence>
<dbReference type="SUPFAM" id="SSF49723">
    <property type="entry name" value="Lipase/lipooxygenase domain (PLAT/LH2 domain)"/>
    <property type="match status" value="1"/>
</dbReference>
<evidence type="ECO:0000256" key="10">
    <source>
        <dbReference type="ARBA" id="ARBA00022946"/>
    </source>
</evidence>
<evidence type="ECO:0000256" key="8">
    <source>
        <dbReference type="ARBA" id="ARBA00022767"/>
    </source>
</evidence>
<dbReference type="FunFam" id="3.10.450.60:FF:000005">
    <property type="entry name" value="Lipoxygenase"/>
    <property type="match status" value="1"/>
</dbReference>
<evidence type="ECO:0000256" key="16">
    <source>
        <dbReference type="PROSITE-ProRule" id="PRU00152"/>
    </source>
</evidence>
<comment type="similarity">
    <text evidence="3 17">Belongs to the lipoxygenase family.</text>
</comment>
<keyword evidence="6" id="KW-0934">Plastid</keyword>
<evidence type="ECO:0000256" key="13">
    <source>
        <dbReference type="ARBA" id="ARBA00023004"/>
    </source>
</evidence>
<keyword evidence="5" id="KW-0150">Chloroplast</keyword>
<keyword evidence="11 17" id="KW-0223">Dioxygenase</keyword>
<dbReference type="SUPFAM" id="SSF48484">
    <property type="entry name" value="Lipoxigenase"/>
    <property type="match status" value="1"/>
</dbReference>
<dbReference type="Gene3D" id="2.60.60.20">
    <property type="entry name" value="PLAT/LH2 domain"/>
    <property type="match status" value="1"/>
</dbReference>
<dbReference type="InterPro" id="IPR001024">
    <property type="entry name" value="PLAT/LH2_dom"/>
</dbReference>
<comment type="caution">
    <text evidence="16">Lacks conserved residue(s) required for the propagation of feature annotation.</text>
</comment>
<evidence type="ECO:0000256" key="11">
    <source>
        <dbReference type="ARBA" id="ARBA00022964"/>
    </source>
</evidence>